<comment type="caution">
    <text evidence="2">The sequence shown here is derived from an EMBL/GenBank/DDBJ whole genome shotgun (WGS) entry which is preliminary data.</text>
</comment>
<protein>
    <submittedName>
        <fullName evidence="2">Uncharacterized protein</fullName>
    </submittedName>
</protein>
<evidence type="ECO:0000313" key="2">
    <source>
        <dbReference type="EMBL" id="EAG9354849.1"/>
    </source>
</evidence>
<evidence type="ECO:0000256" key="1">
    <source>
        <dbReference type="SAM" id="Phobius"/>
    </source>
</evidence>
<feature type="transmembrane region" description="Helical" evidence="1">
    <location>
        <begin position="26"/>
        <end position="47"/>
    </location>
</feature>
<dbReference type="Proteomes" id="UP000524387">
    <property type="component" value="Unassembled WGS sequence"/>
</dbReference>
<dbReference type="RefSeq" id="WP_070033922.1">
    <property type="nucleotide sequence ID" value="NZ_CP090057.1"/>
</dbReference>
<feature type="transmembrane region" description="Helical" evidence="1">
    <location>
        <begin position="53"/>
        <end position="71"/>
    </location>
</feature>
<proteinExistence type="predicted"/>
<keyword evidence="1" id="KW-0472">Membrane</keyword>
<name>A0A823IRM1_LISMN</name>
<organism evidence="2 3">
    <name type="scientific">Listeria monocytogenes</name>
    <dbReference type="NCBI Taxonomy" id="1639"/>
    <lineage>
        <taxon>Bacteria</taxon>
        <taxon>Bacillati</taxon>
        <taxon>Bacillota</taxon>
        <taxon>Bacilli</taxon>
        <taxon>Bacillales</taxon>
        <taxon>Listeriaceae</taxon>
        <taxon>Listeria</taxon>
    </lineage>
</organism>
<accession>A0A823IRM1</accession>
<evidence type="ECO:0000313" key="3">
    <source>
        <dbReference type="Proteomes" id="UP000524387"/>
    </source>
</evidence>
<keyword evidence="1" id="KW-1133">Transmembrane helix</keyword>
<reference evidence="2 3" key="1">
    <citation type="submission" date="2019-04" db="EMBL/GenBank/DDBJ databases">
        <authorList>
            <consortium name="GenomeTrakr network: Whole genome sequencing for foodborne pathogen traceback"/>
        </authorList>
    </citation>
    <scope>NUCLEOTIDE SEQUENCE [LARGE SCALE GENOMIC DNA]</scope>
    <source>
        <strain evidence="2 3">CFSAN072502</strain>
    </source>
</reference>
<dbReference type="AlphaFoldDB" id="A0A823IRM1"/>
<dbReference type="EMBL" id="AABEKN010000006">
    <property type="protein sequence ID" value="EAG9354849.1"/>
    <property type="molecule type" value="Genomic_DNA"/>
</dbReference>
<gene>
    <name evidence="2" type="ORF">CW895_13705</name>
</gene>
<keyword evidence="1" id="KW-0812">Transmembrane</keyword>
<sequence>MIKENNNSNKVQYLWQLLGSIWKNRLIYSLFSVLILSGILYINFANHILAEDWLLSIIVSSLQIIVTYFIVDRILQKNRETREEILKQEKYAKYASKEQQLILVELKGFISGFFVLSDDMLYGTEEEKFSKAKEILESEEANIEIFIALSRKYLDEESKNEIYPLIDHLIEFSGKINPLINNHLILYKDCMSKTSEDFFHEISNIILSDKLMGPLSNNKNLLKYKFSSSIIPEIDNEFEESIYQKSSLSLKNSFLKIVAEIEKIENTNDTF</sequence>